<dbReference type="EMBL" id="JACIDX010000017">
    <property type="protein sequence ID" value="MBB3956847.1"/>
    <property type="molecule type" value="Genomic_DNA"/>
</dbReference>
<reference evidence="1 2" key="1">
    <citation type="submission" date="2020-08" db="EMBL/GenBank/DDBJ databases">
        <title>Genomic Encyclopedia of Type Strains, Phase IV (KMG-IV): sequencing the most valuable type-strain genomes for metagenomic binning, comparative biology and taxonomic classification.</title>
        <authorList>
            <person name="Goeker M."/>
        </authorList>
    </citation>
    <scope>NUCLEOTIDE SEQUENCE [LARGE SCALE GENOMIC DNA]</scope>
    <source>
        <strain evidence="1 2">DSM 27057</strain>
    </source>
</reference>
<dbReference type="Gene3D" id="2.60.120.1110">
    <property type="match status" value="1"/>
</dbReference>
<name>A0A7W6G999_9SPHN</name>
<keyword evidence="2" id="KW-1185">Reference proteome</keyword>
<dbReference type="RefSeq" id="WP_183627700.1">
    <property type="nucleotide sequence ID" value="NZ_JACIDX010000017.1"/>
</dbReference>
<dbReference type="InterPro" id="IPR048922">
    <property type="entry name" value="Bbp16"/>
</dbReference>
<dbReference type="Proteomes" id="UP000548867">
    <property type="component" value="Unassembled WGS sequence"/>
</dbReference>
<sequence length="147" mass="15371">MLYSKIEMFSDNQAVTADAASTNIYDLGATGTPFGGSALSRDIGGGCKVPISVLVTETFNNLTSMNVKVDRSADGVTWTTVYQSGEVPVAQLVAGYQFKCPAELGLGVNARYVRLYYDITGTAPTTGKITAGIVASRQTNSAMGVAI</sequence>
<evidence type="ECO:0000313" key="2">
    <source>
        <dbReference type="Proteomes" id="UP000548867"/>
    </source>
</evidence>
<dbReference type="AlphaFoldDB" id="A0A7W6G999"/>
<evidence type="ECO:0008006" key="3">
    <source>
        <dbReference type="Google" id="ProtNLM"/>
    </source>
</evidence>
<protein>
    <recommendedName>
        <fullName evidence="3">F5/8 type C domain-containing protein</fullName>
    </recommendedName>
</protein>
<evidence type="ECO:0000313" key="1">
    <source>
        <dbReference type="EMBL" id="MBB3956847.1"/>
    </source>
</evidence>
<accession>A0A7W6G999</accession>
<gene>
    <name evidence="1" type="ORF">GGR38_003814</name>
</gene>
<organism evidence="1 2">
    <name type="scientific">Novosphingobium sediminicola</name>
    <dbReference type="NCBI Taxonomy" id="563162"/>
    <lineage>
        <taxon>Bacteria</taxon>
        <taxon>Pseudomonadati</taxon>
        <taxon>Pseudomonadota</taxon>
        <taxon>Alphaproteobacteria</taxon>
        <taxon>Sphingomonadales</taxon>
        <taxon>Sphingomonadaceae</taxon>
        <taxon>Novosphingobium</taxon>
    </lineage>
</organism>
<comment type="caution">
    <text evidence="1">The sequence shown here is derived from an EMBL/GenBank/DDBJ whole genome shotgun (WGS) entry which is preliminary data.</text>
</comment>
<dbReference type="Pfam" id="PF21190">
    <property type="entry name" value="Bbp16"/>
    <property type="match status" value="1"/>
</dbReference>
<proteinExistence type="predicted"/>